<feature type="domain" description="Aminotransferase class I/classII large" evidence="5">
    <location>
        <begin position="51"/>
        <end position="387"/>
    </location>
</feature>
<comment type="caution">
    <text evidence="6">The sequence shown here is derived from an EMBL/GenBank/DDBJ whole genome shotgun (WGS) entry which is preliminary data.</text>
</comment>
<dbReference type="OrthoDB" id="9807157at2"/>
<dbReference type="NCBIfam" id="NF005526">
    <property type="entry name" value="PRK07179.1"/>
    <property type="match status" value="1"/>
</dbReference>
<evidence type="ECO:0000313" key="7">
    <source>
        <dbReference type="Proteomes" id="UP000283709"/>
    </source>
</evidence>
<gene>
    <name evidence="6" type="ORF">BCY88_27625</name>
</gene>
<evidence type="ECO:0000259" key="5">
    <source>
        <dbReference type="Pfam" id="PF00155"/>
    </source>
</evidence>
<dbReference type="InterPro" id="IPR050087">
    <property type="entry name" value="AON_synthase_class-II"/>
</dbReference>
<dbReference type="GO" id="GO:0030170">
    <property type="term" value="F:pyridoxal phosphate binding"/>
    <property type="evidence" value="ECO:0007669"/>
    <property type="project" value="InterPro"/>
</dbReference>
<dbReference type="PANTHER" id="PTHR13693:SF100">
    <property type="entry name" value="8-AMINO-7-OXONONANOATE SYNTHASE"/>
    <property type="match status" value="1"/>
</dbReference>
<dbReference type="Gene3D" id="3.40.640.10">
    <property type="entry name" value="Type I PLP-dependent aspartate aminotransferase-like (Major domain)"/>
    <property type="match status" value="1"/>
</dbReference>
<evidence type="ECO:0000256" key="4">
    <source>
        <dbReference type="SAM" id="MobiDB-lite"/>
    </source>
</evidence>
<dbReference type="InterPro" id="IPR015424">
    <property type="entry name" value="PyrdxlP-dep_Trfase"/>
</dbReference>
<accession>A0A3R7E6U7</accession>
<feature type="region of interest" description="Disordered" evidence="4">
    <location>
        <begin position="415"/>
        <end position="437"/>
    </location>
</feature>
<name>A0A3R7E6U7_9BURK</name>
<evidence type="ECO:0000256" key="2">
    <source>
        <dbReference type="ARBA" id="ARBA00022679"/>
    </source>
</evidence>
<dbReference type="SUPFAM" id="SSF53383">
    <property type="entry name" value="PLP-dependent transferases"/>
    <property type="match status" value="1"/>
</dbReference>
<evidence type="ECO:0000313" key="6">
    <source>
        <dbReference type="EMBL" id="RKF44975.1"/>
    </source>
</evidence>
<dbReference type="InterPro" id="IPR015421">
    <property type="entry name" value="PyrdxlP-dep_Trfase_major"/>
</dbReference>
<reference evidence="6 7" key="1">
    <citation type="submission" date="2016-07" db="EMBL/GenBank/DDBJ databases">
        <title>Genome analysis of Burkholderia fungorum ES3-20.</title>
        <authorList>
            <person name="Xu D."/>
            <person name="Yao R."/>
            <person name="Zheng S."/>
        </authorList>
    </citation>
    <scope>NUCLEOTIDE SEQUENCE [LARGE SCALE GENOMIC DNA]</scope>
    <source>
        <strain evidence="6 7">ES3-20</strain>
    </source>
</reference>
<dbReference type="AlphaFoldDB" id="A0A3R7E6U7"/>
<proteinExistence type="predicted"/>
<dbReference type="PANTHER" id="PTHR13693">
    <property type="entry name" value="CLASS II AMINOTRANSFERASE/8-AMINO-7-OXONONANOATE SYNTHASE"/>
    <property type="match status" value="1"/>
</dbReference>
<dbReference type="GO" id="GO:0009102">
    <property type="term" value="P:biotin biosynthetic process"/>
    <property type="evidence" value="ECO:0007669"/>
    <property type="project" value="TreeGrafter"/>
</dbReference>
<dbReference type="InterPro" id="IPR015422">
    <property type="entry name" value="PyrdxlP-dep_Trfase_small"/>
</dbReference>
<keyword evidence="2" id="KW-0808">Transferase</keyword>
<dbReference type="GO" id="GO:0008710">
    <property type="term" value="F:8-amino-7-oxononanoate synthase activity"/>
    <property type="evidence" value="ECO:0007669"/>
    <property type="project" value="TreeGrafter"/>
</dbReference>
<sequence>MKAVFDRLRKNQSSPSLPAFVASRVEQYYRERVTDTWGGGHIMRGRLPGRDALHLSSNDYLAIARHPDIIRSMSKTLRSNGNGLLMSGIFLHGDCPQLKFEGRLATFMRAEAGVLCQSGYAANIGLIQSIASAQTPVYVDMMAHMSLWEGIRCAGAVPIPFRHNEAAHLEQQIARYGQGVVLVDSVYSTNGSVCPLVAFADVCDRHECVFVVDESHSLGTHGPGGAGLVVELGLESRVAFRTASLAKAFAGRAGFISCPARFQEYFKFESNPAIFSSTLLPHEISGLDATLSVIECADRRRRRLASNSAWLRERLTELGYNLNGGESQIIALEAGTEQRTIVLRDALESRGIFGSVFCAPATARNRALIRLSIHAALTDAQIERIVSVCRDIRGEVELDKWPSTRRLGERLSSRRQIQNQNQNQNHEHSTADSALTV</sequence>
<protein>
    <recommendedName>
        <fullName evidence="5">Aminotransferase class I/classII large domain-containing protein</fullName>
    </recommendedName>
</protein>
<organism evidence="6 7">
    <name type="scientific">Paraburkholderia fungorum</name>
    <dbReference type="NCBI Taxonomy" id="134537"/>
    <lineage>
        <taxon>Bacteria</taxon>
        <taxon>Pseudomonadati</taxon>
        <taxon>Pseudomonadota</taxon>
        <taxon>Betaproteobacteria</taxon>
        <taxon>Burkholderiales</taxon>
        <taxon>Burkholderiaceae</taxon>
        <taxon>Paraburkholderia</taxon>
    </lineage>
</organism>
<dbReference type="RefSeq" id="WP_120345561.1">
    <property type="nucleotide sequence ID" value="NZ_MCAS01000017.1"/>
</dbReference>
<dbReference type="Gene3D" id="3.90.1150.10">
    <property type="entry name" value="Aspartate Aminotransferase, domain 1"/>
    <property type="match status" value="1"/>
</dbReference>
<evidence type="ECO:0000256" key="1">
    <source>
        <dbReference type="ARBA" id="ARBA00001933"/>
    </source>
</evidence>
<evidence type="ECO:0000256" key="3">
    <source>
        <dbReference type="ARBA" id="ARBA00022898"/>
    </source>
</evidence>
<keyword evidence="3" id="KW-0663">Pyridoxal phosphate</keyword>
<dbReference type="EMBL" id="MCAS01000017">
    <property type="protein sequence ID" value="RKF44975.1"/>
    <property type="molecule type" value="Genomic_DNA"/>
</dbReference>
<dbReference type="Proteomes" id="UP000283709">
    <property type="component" value="Unassembled WGS sequence"/>
</dbReference>
<comment type="cofactor">
    <cofactor evidence="1">
        <name>pyridoxal 5'-phosphate</name>
        <dbReference type="ChEBI" id="CHEBI:597326"/>
    </cofactor>
</comment>
<dbReference type="Pfam" id="PF00155">
    <property type="entry name" value="Aminotran_1_2"/>
    <property type="match status" value="1"/>
</dbReference>
<dbReference type="InterPro" id="IPR004839">
    <property type="entry name" value="Aminotransferase_I/II_large"/>
</dbReference>